<dbReference type="PANTHER" id="PTHR13218:SF8">
    <property type="entry name" value="TRANSCRIPTION INITIATION FACTOR TFIID SUBUNIT 11"/>
    <property type="match status" value="1"/>
</dbReference>
<dbReference type="Proteomes" id="UP000077154">
    <property type="component" value="Unassembled WGS sequence"/>
</dbReference>
<evidence type="ECO:0000256" key="6">
    <source>
        <dbReference type="SAM" id="MobiDB-lite"/>
    </source>
</evidence>
<dbReference type="PANTHER" id="PTHR13218">
    <property type="entry name" value="TRANSCRIPTION INITIATION FACTOR TFIID SUBUNIT 11-RELATED"/>
    <property type="match status" value="1"/>
</dbReference>
<dbReference type="CDD" id="cd08048">
    <property type="entry name" value="HFD_TAF11"/>
    <property type="match status" value="1"/>
</dbReference>
<accession>A0A176ZXT6</accession>
<dbReference type="eggNOG" id="KOG3219">
    <property type="taxonomic scope" value="Eukaryota"/>
</dbReference>
<dbReference type="GO" id="GO:0016251">
    <property type="term" value="F:RNA polymerase II general transcription initiation factor activity"/>
    <property type="evidence" value="ECO:0007669"/>
    <property type="project" value="TreeGrafter"/>
</dbReference>
<reference evidence="8" key="1">
    <citation type="submission" date="2016-03" db="EMBL/GenBank/DDBJ databases">
        <title>Updated assembly of Pseudogymnoascus destructans, the fungus causing white-nose syndrome of bats.</title>
        <authorList>
            <person name="Palmer J.M."/>
            <person name="Drees K.P."/>
            <person name="Foster J.T."/>
            <person name="Lindner D.L."/>
        </authorList>
    </citation>
    <scope>NUCLEOTIDE SEQUENCE [LARGE SCALE GENOMIC DNA]</scope>
    <source>
        <strain evidence="8">20631-21</strain>
    </source>
</reference>
<dbReference type="InterPro" id="IPR009072">
    <property type="entry name" value="Histone-fold"/>
</dbReference>
<dbReference type="RefSeq" id="XP_024319931.1">
    <property type="nucleotide sequence ID" value="XM_024472359.1"/>
</dbReference>
<proteinExistence type="inferred from homology"/>
<keyword evidence="5" id="KW-0539">Nucleus</keyword>
<dbReference type="InterPro" id="IPR006809">
    <property type="entry name" value="TAFII28_dom"/>
</dbReference>
<evidence type="ECO:0000259" key="7">
    <source>
        <dbReference type="Pfam" id="PF04719"/>
    </source>
</evidence>
<comment type="similarity">
    <text evidence="2">Belongs to the TAF11 family.</text>
</comment>
<evidence type="ECO:0000256" key="5">
    <source>
        <dbReference type="ARBA" id="ARBA00023242"/>
    </source>
</evidence>
<dbReference type="GO" id="GO:0005669">
    <property type="term" value="C:transcription factor TFIID complex"/>
    <property type="evidence" value="ECO:0007669"/>
    <property type="project" value="InterPro"/>
</dbReference>
<comment type="subcellular location">
    <subcellularLocation>
        <location evidence="1">Nucleus</location>
    </subcellularLocation>
</comment>
<feature type="compositionally biased region" description="Basic residues" evidence="6">
    <location>
        <begin position="75"/>
        <end position="84"/>
    </location>
</feature>
<feature type="compositionally biased region" description="Polar residues" evidence="6">
    <location>
        <begin position="28"/>
        <end position="43"/>
    </location>
</feature>
<evidence type="ECO:0000313" key="8">
    <source>
        <dbReference type="EMBL" id="OAF54627.1"/>
    </source>
</evidence>
<dbReference type="InterPro" id="IPR045127">
    <property type="entry name" value="TAF11-like"/>
</dbReference>
<dbReference type="VEuPathDB" id="FungiDB:GMDG_01035"/>
<dbReference type="Pfam" id="PF04719">
    <property type="entry name" value="TAFII28"/>
    <property type="match status" value="1"/>
</dbReference>
<dbReference type="GO" id="GO:0046982">
    <property type="term" value="F:protein heterodimerization activity"/>
    <property type="evidence" value="ECO:0007669"/>
    <property type="project" value="InterPro"/>
</dbReference>
<evidence type="ECO:0000256" key="2">
    <source>
        <dbReference type="ARBA" id="ARBA00009788"/>
    </source>
</evidence>
<feature type="compositionally biased region" description="Low complexity" evidence="6">
    <location>
        <begin position="58"/>
        <end position="74"/>
    </location>
</feature>
<feature type="domain" description="TAFII28-like protein" evidence="7">
    <location>
        <begin position="148"/>
        <end position="268"/>
    </location>
</feature>
<dbReference type="GO" id="GO:0051123">
    <property type="term" value="P:RNA polymerase II preinitiation complex assembly"/>
    <property type="evidence" value="ECO:0007669"/>
    <property type="project" value="InterPro"/>
</dbReference>
<dbReference type="OrthoDB" id="28335at2759"/>
<keyword evidence="4" id="KW-0804">Transcription</keyword>
<organism evidence="8">
    <name type="scientific">Pseudogymnoascus destructans</name>
    <dbReference type="NCBI Taxonomy" id="655981"/>
    <lineage>
        <taxon>Eukaryota</taxon>
        <taxon>Fungi</taxon>
        <taxon>Dikarya</taxon>
        <taxon>Ascomycota</taxon>
        <taxon>Pezizomycotina</taxon>
        <taxon>Leotiomycetes</taxon>
        <taxon>Thelebolales</taxon>
        <taxon>Thelebolaceae</taxon>
        <taxon>Pseudogymnoascus</taxon>
    </lineage>
</organism>
<dbReference type="EMBL" id="KV441417">
    <property type="protein sequence ID" value="OAF54627.1"/>
    <property type="molecule type" value="Genomic_DNA"/>
</dbReference>
<dbReference type="GeneID" id="36291855"/>
<dbReference type="Gene3D" id="1.10.20.10">
    <property type="entry name" value="Histone, subunit A"/>
    <property type="match status" value="1"/>
</dbReference>
<evidence type="ECO:0000256" key="1">
    <source>
        <dbReference type="ARBA" id="ARBA00004123"/>
    </source>
</evidence>
<evidence type="ECO:0000256" key="3">
    <source>
        <dbReference type="ARBA" id="ARBA00023015"/>
    </source>
</evidence>
<dbReference type="SUPFAM" id="SSF47113">
    <property type="entry name" value="Histone-fold"/>
    <property type="match status" value="1"/>
</dbReference>
<name>A0A176ZXT6_9PEZI</name>
<protein>
    <recommendedName>
        <fullName evidence="7">TAFII28-like protein domain-containing protein</fullName>
    </recommendedName>
</protein>
<dbReference type="AlphaFoldDB" id="A0A176ZXT6"/>
<sequence>MATSPPYAPQYGGTSHRPRPPPKRRKPSTTSTHSAHPLRQTSFPPDGLNRAYSADARSPSADATSMVSSSVVSKPPKKRGRKGKGGADEGSLVGGGSTAMSMASGERQREGTRGASPEDDDEEVGTLDVALVARTNEEKEKEKYYRALLVGALDPDQYARYERWRSSKLADAVVRRLVNQTLSQSVPSNVVMAVKSVTKVFAGELIERARKIQTQWLAASAESQIDDPEARGAAPVDTSKDVQLWEANKEEERRGPLTAEHLREALRRYKAERAGGLVGLMGLDRGQHSTGADRFGLKARGRRLLG</sequence>
<keyword evidence="3" id="KW-0805">Transcription regulation</keyword>
<feature type="region of interest" description="Disordered" evidence="6">
    <location>
        <begin position="1"/>
        <end position="123"/>
    </location>
</feature>
<evidence type="ECO:0000256" key="4">
    <source>
        <dbReference type="ARBA" id="ARBA00023163"/>
    </source>
</evidence>
<gene>
    <name evidence="8" type="ORF">VC83_08816</name>
</gene>
<feature type="compositionally biased region" description="Basic residues" evidence="6">
    <location>
        <begin position="16"/>
        <end position="27"/>
    </location>
</feature>